<feature type="region of interest" description="Disordered" evidence="17">
    <location>
        <begin position="795"/>
        <end position="814"/>
    </location>
</feature>
<keyword evidence="8" id="KW-0430">Lectin</keyword>
<keyword evidence="5" id="KW-0808">Transferase</keyword>
<feature type="transmembrane region" description="Helical" evidence="18">
    <location>
        <begin position="362"/>
        <end position="387"/>
    </location>
</feature>
<dbReference type="GO" id="GO:0002229">
    <property type="term" value="P:defense response to oomycetes"/>
    <property type="evidence" value="ECO:0007669"/>
    <property type="project" value="UniProtKB-ARBA"/>
</dbReference>
<evidence type="ECO:0000313" key="21">
    <source>
        <dbReference type="Proteomes" id="UP000886520"/>
    </source>
</evidence>
<dbReference type="SMART" id="SM00220">
    <property type="entry name" value="S_TKc"/>
    <property type="match status" value="1"/>
</dbReference>
<name>A0A9D4V031_ADICA</name>
<dbReference type="PROSITE" id="PS50011">
    <property type="entry name" value="PROTEIN_KINASE_DOM"/>
    <property type="match status" value="1"/>
</dbReference>
<sequence>MRERERERERARERTQFSACKMRHVIVVQRLQHLHGPCLLCILTLLVTVNYDMVTGVQFQLQAGAPNFTLQSESNSIYTPSWSDNNKKLWLTPNPDTTKSDLQHGSVGRVVYNFSLPLFNHSSGQVLSFNTSFSFEIVTGGRSGQAGDGLAFSISPNLQLPVNSSGGNLGLATENSTDSTSFPSRHLFAVEFDTYMNPNYTDPGNSHIGIDFNGLTSNATLDTSDPWSPLYLYANYTIHAWVEYVAPLHLTRVFASNTSERPSQPSVNVTYDLSYLFGSPNQSLYAAISAASGASVQGTALFSWSFASEDAIMISSTRPAATPPSPDLILSNPPPAPQVDPPPSSFHTSSSNSPSPSHRTRFVLPLTLSLSAVILLGAAACGFLALFHRGKKRMSDRQFRPHIIEMIPKSESAPRHIYRDLKKATRGFCDKQKVGEGAFSSVYKGTLSKGDIVAVKRLKEGVTMEEEFVAEIKIISRIRHRNLLQLKGWGYQRGEALLVYEYMANASLDSYLFGKKRRDGEELDGGRRMRILVGVAAALEYLHEGLGECVLHRDVKAANVMLTDSFEARLGDFGLARLITHNQVVTMTAVGTPGYVAPEVVYTGKATDKADVYSFGVLALEVACGRRVLDGSLQPQEMQLLDWAWLLQQSGKLMEALDPACLQTCKSTAPPAVTATVLGEELQAEPQQLEQDSTAEAESGRRGLRMNAGSEDDSALAMSLRHWQCVLHVGLLCCNPWPEDRPSMRQVHQTLLESIVLPLPSSKPSYRSPSSGMPSINSFLMSYSSGSSSALISTDQSSSLSTLSPPSSRNLISL</sequence>
<evidence type="ECO:0000256" key="5">
    <source>
        <dbReference type="ARBA" id="ARBA00022679"/>
    </source>
</evidence>
<dbReference type="AlphaFoldDB" id="A0A9D4V031"/>
<feature type="binding site" evidence="16">
    <location>
        <position position="456"/>
    </location>
    <ligand>
        <name>ATP</name>
        <dbReference type="ChEBI" id="CHEBI:30616"/>
    </ligand>
</feature>
<keyword evidence="10" id="KW-0418">Kinase</keyword>
<comment type="similarity">
    <text evidence="2">In the N-terminal section; belongs to the leguminous lectin family.</text>
</comment>
<keyword evidence="21" id="KW-1185">Reference proteome</keyword>
<dbReference type="InterPro" id="IPR011009">
    <property type="entry name" value="Kinase-like_dom_sf"/>
</dbReference>
<dbReference type="GO" id="GO:0030246">
    <property type="term" value="F:carbohydrate binding"/>
    <property type="evidence" value="ECO:0007669"/>
    <property type="project" value="UniProtKB-KW"/>
</dbReference>
<dbReference type="InterPro" id="IPR050528">
    <property type="entry name" value="L-type_Lectin-RKs"/>
</dbReference>
<evidence type="ECO:0000256" key="11">
    <source>
        <dbReference type="ARBA" id="ARBA00022840"/>
    </source>
</evidence>
<dbReference type="InterPro" id="IPR008271">
    <property type="entry name" value="Ser/Thr_kinase_AS"/>
</dbReference>
<evidence type="ECO:0000313" key="20">
    <source>
        <dbReference type="EMBL" id="KAI5076877.1"/>
    </source>
</evidence>
<dbReference type="GO" id="GO:0005886">
    <property type="term" value="C:plasma membrane"/>
    <property type="evidence" value="ECO:0007669"/>
    <property type="project" value="UniProtKB-SubCell"/>
</dbReference>
<evidence type="ECO:0000256" key="17">
    <source>
        <dbReference type="SAM" id="MobiDB-lite"/>
    </source>
</evidence>
<dbReference type="Pfam" id="PF00139">
    <property type="entry name" value="Lectin_legB"/>
    <property type="match status" value="1"/>
</dbReference>
<dbReference type="EMBL" id="JABFUD020000008">
    <property type="protein sequence ID" value="KAI5076877.1"/>
    <property type="molecule type" value="Genomic_DNA"/>
</dbReference>
<feature type="region of interest" description="Disordered" evidence="17">
    <location>
        <begin position="317"/>
        <end position="357"/>
    </location>
</feature>
<keyword evidence="14" id="KW-0675">Receptor</keyword>
<comment type="similarity">
    <text evidence="3">In the C-terminal section; belongs to the protein kinase superfamily. Ser/Thr protein kinase family.</text>
</comment>
<protein>
    <recommendedName>
        <fullName evidence="19">Protein kinase domain-containing protein</fullName>
    </recommendedName>
</protein>
<evidence type="ECO:0000259" key="19">
    <source>
        <dbReference type="PROSITE" id="PS50011"/>
    </source>
</evidence>
<feature type="domain" description="Protein kinase" evidence="19">
    <location>
        <begin position="428"/>
        <end position="780"/>
    </location>
</feature>
<feature type="region of interest" description="Disordered" evidence="17">
    <location>
        <begin position="685"/>
        <end position="708"/>
    </location>
</feature>
<dbReference type="OrthoDB" id="4062651at2759"/>
<gene>
    <name evidence="20" type="ORF">GOP47_0008942</name>
</gene>
<dbReference type="SUPFAM" id="SSF56112">
    <property type="entry name" value="Protein kinase-like (PK-like)"/>
    <property type="match status" value="1"/>
</dbReference>
<dbReference type="GO" id="GO:0004672">
    <property type="term" value="F:protein kinase activity"/>
    <property type="evidence" value="ECO:0007669"/>
    <property type="project" value="InterPro"/>
</dbReference>
<evidence type="ECO:0000256" key="18">
    <source>
        <dbReference type="SAM" id="Phobius"/>
    </source>
</evidence>
<evidence type="ECO:0000256" key="15">
    <source>
        <dbReference type="ARBA" id="ARBA00023180"/>
    </source>
</evidence>
<evidence type="ECO:0000256" key="2">
    <source>
        <dbReference type="ARBA" id="ARBA00008536"/>
    </source>
</evidence>
<evidence type="ECO:0000256" key="4">
    <source>
        <dbReference type="ARBA" id="ARBA00022475"/>
    </source>
</evidence>
<dbReference type="FunFam" id="1.10.510.10:FF:000240">
    <property type="entry name" value="Lectin-domain containing receptor kinase A4.3"/>
    <property type="match status" value="1"/>
</dbReference>
<dbReference type="Gene3D" id="3.30.200.20">
    <property type="entry name" value="Phosphorylase Kinase, domain 1"/>
    <property type="match status" value="1"/>
</dbReference>
<evidence type="ECO:0000256" key="13">
    <source>
        <dbReference type="ARBA" id="ARBA00023136"/>
    </source>
</evidence>
<feature type="compositionally biased region" description="Low complexity" evidence="17">
    <location>
        <begin position="795"/>
        <end position="808"/>
    </location>
</feature>
<dbReference type="InterPro" id="IPR017441">
    <property type="entry name" value="Protein_kinase_ATP_BS"/>
</dbReference>
<keyword evidence="15" id="KW-0325">Glycoprotein</keyword>
<dbReference type="InterPro" id="IPR013320">
    <property type="entry name" value="ConA-like_dom_sf"/>
</dbReference>
<keyword evidence="11 16" id="KW-0067">ATP-binding</keyword>
<feature type="compositionally biased region" description="Pro residues" evidence="17">
    <location>
        <begin position="321"/>
        <end position="344"/>
    </location>
</feature>
<evidence type="ECO:0000256" key="1">
    <source>
        <dbReference type="ARBA" id="ARBA00004251"/>
    </source>
</evidence>
<comment type="subcellular location">
    <subcellularLocation>
        <location evidence="1">Cell membrane</location>
        <topology evidence="1">Single-pass type I membrane protein</topology>
    </subcellularLocation>
</comment>
<dbReference type="PANTHER" id="PTHR27007">
    <property type="match status" value="1"/>
</dbReference>
<evidence type="ECO:0000256" key="10">
    <source>
        <dbReference type="ARBA" id="ARBA00022777"/>
    </source>
</evidence>
<evidence type="ECO:0000256" key="14">
    <source>
        <dbReference type="ARBA" id="ARBA00023170"/>
    </source>
</evidence>
<accession>A0A9D4V031</accession>
<feature type="compositionally biased region" description="Low complexity" evidence="17">
    <location>
        <begin position="345"/>
        <end position="357"/>
    </location>
</feature>
<dbReference type="PROSITE" id="PS00108">
    <property type="entry name" value="PROTEIN_KINASE_ST"/>
    <property type="match status" value="1"/>
</dbReference>
<dbReference type="Proteomes" id="UP000886520">
    <property type="component" value="Chromosome 8"/>
</dbReference>
<evidence type="ECO:0000256" key="7">
    <source>
        <dbReference type="ARBA" id="ARBA00022729"/>
    </source>
</evidence>
<evidence type="ECO:0000256" key="12">
    <source>
        <dbReference type="ARBA" id="ARBA00022989"/>
    </source>
</evidence>
<proteinExistence type="inferred from homology"/>
<dbReference type="GO" id="GO:0005524">
    <property type="term" value="F:ATP binding"/>
    <property type="evidence" value="ECO:0007669"/>
    <property type="project" value="UniProtKB-UniRule"/>
</dbReference>
<evidence type="ECO:0000256" key="3">
    <source>
        <dbReference type="ARBA" id="ARBA00010217"/>
    </source>
</evidence>
<comment type="caution">
    <text evidence="20">The sequence shown here is derived from an EMBL/GenBank/DDBJ whole genome shotgun (WGS) entry which is preliminary data.</text>
</comment>
<keyword evidence="7" id="KW-0732">Signal</keyword>
<dbReference type="InterPro" id="IPR000719">
    <property type="entry name" value="Prot_kinase_dom"/>
</dbReference>
<dbReference type="Gene3D" id="2.60.120.200">
    <property type="match status" value="1"/>
</dbReference>
<evidence type="ECO:0000256" key="8">
    <source>
        <dbReference type="ARBA" id="ARBA00022734"/>
    </source>
</evidence>
<dbReference type="Gene3D" id="1.10.510.10">
    <property type="entry name" value="Transferase(Phosphotransferase) domain 1"/>
    <property type="match status" value="1"/>
</dbReference>
<keyword evidence="4" id="KW-1003">Cell membrane</keyword>
<dbReference type="PROSITE" id="PS00107">
    <property type="entry name" value="PROTEIN_KINASE_ATP"/>
    <property type="match status" value="1"/>
</dbReference>
<keyword evidence="6 18" id="KW-0812">Transmembrane</keyword>
<reference evidence="20" key="1">
    <citation type="submission" date="2021-01" db="EMBL/GenBank/DDBJ databases">
        <title>Adiantum capillus-veneris genome.</title>
        <authorList>
            <person name="Fang Y."/>
            <person name="Liao Q."/>
        </authorList>
    </citation>
    <scope>NUCLEOTIDE SEQUENCE</scope>
    <source>
        <strain evidence="20">H3</strain>
        <tissue evidence="20">Leaf</tissue>
    </source>
</reference>
<evidence type="ECO:0000256" key="16">
    <source>
        <dbReference type="PROSITE-ProRule" id="PRU10141"/>
    </source>
</evidence>
<evidence type="ECO:0000256" key="9">
    <source>
        <dbReference type="ARBA" id="ARBA00022741"/>
    </source>
</evidence>
<organism evidence="20 21">
    <name type="scientific">Adiantum capillus-veneris</name>
    <name type="common">Maidenhair fern</name>
    <dbReference type="NCBI Taxonomy" id="13818"/>
    <lineage>
        <taxon>Eukaryota</taxon>
        <taxon>Viridiplantae</taxon>
        <taxon>Streptophyta</taxon>
        <taxon>Embryophyta</taxon>
        <taxon>Tracheophyta</taxon>
        <taxon>Polypodiopsida</taxon>
        <taxon>Polypodiidae</taxon>
        <taxon>Polypodiales</taxon>
        <taxon>Pteridineae</taxon>
        <taxon>Pteridaceae</taxon>
        <taxon>Vittarioideae</taxon>
        <taxon>Adiantum</taxon>
    </lineage>
</organism>
<dbReference type="CDD" id="cd06899">
    <property type="entry name" value="lectin_legume_LecRK_Arcelin_ConA"/>
    <property type="match status" value="1"/>
</dbReference>
<dbReference type="SUPFAM" id="SSF49899">
    <property type="entry name" value="Concanavalin A-like lectins/glucanases"/>
    <property type="match status" value="1"/>
</dbReference>
<dbReference type="Pfam" id="PF00069">
    <property type="entry name" value="Pkinase"/>
    <property type="match status" value="1"/>
</dbReference>
<dbReference type="InterPro" id="IPR001220">
    <property type="entry name" value="Legume_lectin_dom"/>
</dbReference>
<keyword evidence="9 16" id="KW-0547">Nucleotide-binding</keyword>
<evidence type="ECO:0000256" key="6">
    <source>
        <dbReference type="ARBA" id="ARBA00022692"/>
    </source>
</evidence>
<keyword evidence="13 18" id="KW-0472">Membrane</keyword>
<keyword evidence="12 18" id="KW-1133">Transmembrane helix</keyword>